<keyword evidence="2" id="KW-1185">Reference proteome</keyword>
<dbReference type="EMBL" id="RAWG01000342">
    <property type="protein sequence ID" value="RKH34622.1"/>
    <property type="molecule type" value="Genomic_DNA"/>
</dbReference>
<comment type="caution">
    <text evidence="1">The sequence shown here is derived from an EMBL/GenBank/DDBJ whole genome shotgun (WGS) entry which is preliminary data.</text>
</comment>
<accession>A0A3A8N3U6</accession>
<evidence type="ECO:0000313" key="2">
    <source>
        <dbReference type="Proteomes" id="UP000273405"/>
    </source>
</evidence>
<gene>
    <name evidence="1" type="ORF">D7X12_34835</name>
</gene>
<sequence length="68" mass="6957">MALWKFTSGGLRVWQAPVGVGGAAYTYAVGIAVDLHGDVVTGGSTFGSIFAPSQGGPDDAWLVKYPGQ</sequence>
<organism evidence="1 2">
    <name type="scientific">Corallococcus sicarius</name>
    <dbReference type="NCBI Taxonomy" id="2316726"/>
    <lineage>
        <taxon>Bacteria</taxon>
        <taxon>Pseudomonadati</taxon>
        <taxon>Myxococcota</taxon>
        <taxon>Myxococcia</taxon>
        <taxon>Myxococcales</taxon>
        <taxon>Cystobacterineae</taxon>
        <taxon>Myxococcaceae</taxon>
        <taxon>Corallococcus</taxon>
    </lineage>
</organism>
<evidence type="ECO:0000313" key="1">
    <source>
        <dbReference type="EMBL" id="RKH34622.1"/>
    </source>
</evidence>
<proteinExistence type="predicted"/>
<dbReference type="Proteomes" id="UP000273405">
    <property type="component" value="Unassembled WGS sequence"/>
</dbReference>
<name>A0A3A8N3U6_9BACT</name>
<reference evidence="2" key="1">
    <citation type="submission" date="2018-09" db="EMBL/GenBank/DDBJ databases">
        <authorList>
            <person name="Livingstone P.G."/>
            <person name="Whitworth D.E."/>
        </authorList>
    </citation>
    <scope>NUCLEOTIDE SEQUENCE [LARGE SCALE GENOMIC DNA]</scope>
    <source>
        <strain evidence="2">CA040B</strain>
    </source>
</reference>
<dbReference type="AlphaFoldDB" id="A0A3A8N3U6"/>
<dbReference type="RefSeq" id="WP_120629519.1">
    <property type="nucleotide sequence ID" value="NZ_RAWG01000342.1"/>
</dbReference>
<protein>
    <submittedName>
        <fullName evidence="1">Uncharacterized protein</fullName>
    </submittedName>
</protein>